<evidence type="ECO:0000313" key="2">
    <source>
        <dbReference type="EMBL" id="KWT66353.1"/>
    </source>
</evidence>
<dbReference type="STRING" id="121290.APY04_2549"/>
<feature type="region of interest" description="Disordered" evidence="1">
    <location>
        <begin position="29"/>
        <end position="48"/>
    </location>
</feature>
<proteinExistence type="predicted"/>
<sequence>MVTYVAQYCASSVTARWCHPIDNLTSGRTADAHHRHASPSGRAGECENGIGLRHAKPVVLAVL</sequence>
<dbReference type="AlphaFoldDB" id="A0A109BCN1"/>
<evidence type="ECO:0000256" key="1">
    <source>
        <dbReference type="SAM" id="MobiDB-lite"/>
    </source>
</evidence>
<comment type="caution">
    <text evidence="2">The sequence shown here is derived from an EMBL/GenBank/DDBJ whole genome shotgun (WGS) entry which is preliminary data.</text>
</comment>
<gene>
    <name evidence="2" type="ORF">APY04_2549</name>
</gene>
<dbReference type="EMBL" id="LMTR01000073">
    <property type="protein sequence ID" value="KWT66353.1"/>
    <property type="molecule type" value="Genomic_DNA"/>
</dbReference>
<reference evidence="2 3" key="1">
    <citation type="submission" date="2015-10" db="EMBL/GenBank/DDBJ databases">
        <title>Transcriptomic analysis of a linuron degrading triple-species bacterial consortium.</title>
        <authorList>
            <person name="Albers P."/>
        </authorList>
    </citation>
    <scope>NUCLEOTIDE SEQUENCE [LARGE SCALE GENOMIC DNA]</scope>
    <source>
        <strain evidence="2 3">WDL6</strain>
    </source>
</reference>
<protein>
    <submittedName>
        <fullName evidence="2">Uncharacterized protein</fullName>
    </submittedName>
</protein>
<organism evidence="2 3">
    <name type="scientific">Hyphomicrobium sulfonivorans</name>
    <dbReference type="NCBI Taxonomy" id="121290"/>
    <lineage>
        <taxon>Bacteria</taxon>
        <taxon>Pseudomonadati</taxon>
        <taxon>Pseudomonadota</taxon>
        <taxon>Alphaproteobacteria</taxon>
        <taxon>Hyphomicrobiales</taxon>
        <taxon>Hyphomicrobiaceae</taxon>
        <taxon>Hyphomicrobium</taxon>
    </lineage>
</organism>
<name>A0A109BCN1_HYPSL</name>
<keyword evidence="3" id="KW-1185">Reference proteome</keyword>
<accession>A0A109BCN1</accession>
<evidence type="ECO:0000313" key="3">
    <source>
        <dbReference type="Proteomes" id="UP000059074"/>
    </source>
</evidence>
<dbReference type="Proteomes" id="UP000059074">
    <property type="component" value="Unassembled WGS sequence"/>
</dbReference>